<protein>
    <submittedName>
        <fullName evidence="13">Methyl-accepting chemotaxis protein</fullName>
    </submittedName>
</protein>
<dbReference type="PANTHER" id="PTHR32089">
    <property type="entry name" value="METHYL-ACCEPTING CHEMOTAXIS PROTEIN MCPB"/>
    <property type="match status" value="1"/>
</dbReference>
<keyword evidence="6 10" id="KW-0472">Membrane</keyword>
<evidence type="ECO:0000256" key="7">
    <source>
        <dbReference type="ARBA" id="ARBA00023224"/>
    </source>
</evidence>
<dbReference type="InterPro" id="IPR004089">
    <property type="entry name" value="MCPsignal_dom"/>
</dbReference>
<organism evidence="13 14">
    <name type="scientific">Leptospira fletcheri</name>
    <dbReference type="NCBI Taxonomy" id="2484981"/>
    <lineage>
        <taxon>Bacteria</taxon>
        <taxon>Pseudomonadati</taxon>
        <taxon>Spirochaetota</taxon>
        <taxon>Spirochaetia</taxon>
        <taxon>Leptospirales</taxon>
        <taxon>Leptospiraceae</taxon>
        <taxon>Leptospira</taxon>
    </lineage>
</organism>
<dbReference type="Pfam" id="PF02743">
    <property type="entry name" value="dCache_1"/>
    <property type="match status" value="1"/>
</dbReference>
<dbReference type="SUPFAM" id="SSF58104">
    <property type="entry name" value="Methyl-accepting chemotaxis protein (MCP) signaling domain"/>
    <property type="match status" value="1"/>
</dbReference>
<evidence type="ECO:0000259" key="12">
    <source>
        <dbReference type="PROSITE" id="PS50885"/>
    </source>
</evidence>
<dbReference type="SMART" id="SM00304">
    <property type="entry name" value="HAMP"/>
    <property type="match status" value="1"/>
</dbReference>
<dbReference type="CDD" id="cd12912">
    <property type="entry name" value="PDC2_MCP_like"/>
    <property type="match status" value="1"/>
</dbReference>
<comment type="similarity">
    <text evidence="8">Belongs to the methyl-accepting chemotaxis (MCP) protein family.</text>
</comment>
<dbReference type="CDD" id="cd18773">
    <property type="entry name" value="PDC1_HK_sensor"/>
    <property type="match status" value="1"/>
</dbReference>
<evidence type="ECO:0000259" key="11">
    <source>
        <dbReference type="PROSITE" id="PS50111"/>
    </source>
</evidence>
<dbReference type="Proteomes" id="UP000298458">
    <property type="component" value="Unassembled WGS sequence"/>
</dbReference>
<evidence type="ECO:0000256" key="8">
    <source>
        <dbReference type="ARBA" id="ARBA00029447"/>
    </source>
</evidence>
<dbReference type="PROSITE" id="PS50111">
    <property type="entry name" value="CHEMOTAXIS_TRANSDUC_2"/>
    <property type="match status" value="1"/>
</dbReference>
<evidence type="ECO:0000256" key="10">
    <source>
        <dbReference type="SAM" id="Phobius"/>
    </source>
</evidence>
<gene>
    <name evidence="13" type="ORF">EHO60_15200</name>
</gene>
<evidence type="ECO:0000256" key="1">
    <source>
        <dbReference type="ARBA" id="ARBA00004651"/>
    </source>
</evidence>
<evidence type="ECO:0000256" key="4">
    <source>
        <dbReference type="ARBA" id="ARBA00022692"/>
    </source>
</evidence>
<dbReference type="Pfam" id="PF00015">
    <property type="entry name" value="MCPsignal"/>
    <property type="match status" value="1"/>
</dbReference>
<evidence type="ECO:0000313" key="13">
    <source>
        <dbReference type="EMBL" id="TGK06385.1"/>
    </source>
</evidence>
<evidence type="ECO:0000256" key="5">
    <source>
        <dbReference type="ARBA" id="ARBA00022989"/>
    </source>
</evidence>
<dbReference type="InterPro" id="IPR003660">
    <property type="entry name" value="HAMP_dom"/>
</dbReference>
<dbReference type="EMBL" id="RQET01000013">
    <property type="protein sequence ID" value="TGK06385.1"/>
    <property type="molecule type" value="Genomic_DNA"/>
</dbReference>
<dbReference type="CDD" id="cd06225">
    <property type="entry name" value="HAMP"/>
    <property type="match status" value="1"/>
</dbReference>
<dbReference type="GO" id="GO:0006935">
    <property type="term" value="P:chemotaxis"/>
    <property type="evidence" value="ECO:0007669"/>
    <property type="project" value="UniProtKB-KW"/>
</dbReference>
<dbReference type="PROSITE" id="PS50885">
    <property type="entry name" value="HAMP"/>
    <property type="match status" value="1"/>
</dbReference>
<evidence type="ECO:0000256" key="3">
    <source>
        <dbReference type="ARBA" id="ARBA00022500"/>
    </source>
</evidence>
<feature type="transmembrane region" description="Helical" evidence="10">
    <location>
        <begin position="282"/>
        <end position="302"/>
    </location>
</feature>
<keyword evidence="4 10" id="KW-0812">Transmembrane</keyword>
<keyword evidence="2" id="KW-1003">Cell membrane</keyword>
<keyword evidence="3" id="KW-0145">Chemotaxis</keyword>
<name>A0A4R9G5F2_9LEPT</name>
<feature type="domain" description="HAMP" evidence="12">
    <location>
        <begin position="306"/>
        <end position="358"/>
    </location>
</feature>
<evidence type="ECO:0000256" key="9">
    <source>
        <dbReference type="PROSITE-ProRule" id="PRU00284"/>
    </source>
</evidence>
<dbReference type="SUPFAM" id="SSF103190">
    <property type="entry name" value="Sensory domain-like"/>
    <property type="match status" value="1"/>
</dbReference>
<dbReference type="Gene3D" id="3.30.450.20">
    <property type="entry name" value="PAS domain"/>
    <property type="match status" value="1"/>
</dbReference>
<evidence type="ECO:0000256" key="6">
    <source>
        <dbReference type="ARBA" id="ARBA00023136"/>
    </source>
</evidence>
<dbReference type="OrthoDB" id="5759972at2"/>
<dbReference type="Gene3D" id="1.10.287.950">
    <property type="entry name" value="Methyl-accepting chemotaxis protein"/>
    <property type="match status" value="1"/>
</dbReference>
<dbReference type="AlphaFoldDB" id="A0A4R9G5F2"/>
<reference evidence="13" key="1">
    <citation type="journal article" date="2019" name="PLoS Negl. Trop. Dis.">
        <title>Revisiting the worldwide diversity of Leptospira species in the environment.</title>
        <authorList>
            <person name="Vincent A.T."/>
            <person name="Schiettekatte O."/>
            <person name="Bourhy P."/>
            <person name="Veyrier F.J."/>
            <person name="Picardeau M."/>
        </authorList>
    </citation>
    <scope>NUCLEOTIDE SEQUENCE [LARGE SCALE GENOMIC DNA]</scope>
    <source>
        <strain evidence="13">SSW15</strain>
    </source>
</reference>
<dbReference type="PANTHER" id="PTHR32089:SF112">
    <property type="entry name" value="LYSOZYME-LIKE PROTEIN-RELATED"/>
    <property type="match status" value="1"/>
</dbReference>
<comment type="subcellular location">
    <subcellularLocation>
        <location evidence="1">Cell membrane</location>
        <topology evidence="1">Multi-pass membrane protein</topology>
    </subcellularLocation>
</comment>
<evidence type="ECO:0000256" key="2">
    <source>
        <dbReference type="ARBA" id="ARBA00022475"/>
    </source>
</evidence>
<dbReference type="RefSeq" id="WP_135769067.1">
    <property type="nucleotide sequence ID" value="NZ_RQET01000013.1"/>
</dbReference>
<keyword evidence="5 10" id="KW-1133">Transmembrane helix</keyword>
<comment type="caution">
    <text evidence="13">The sequence shown here is derived from an EMBL/GenBank/DDBJ whole genome shotgun (WGS) entry which is preliminary data.</text>
</comment>
<keyword evidence="7 9" id="KW-0807">Transducer</keyword>
<sequence length="664" mass="72946">MRRNSLKIILLASSTATVILLTAALSSFAYYTAKNYIEETYIDEMKKICRVSAKHIKSFFDTQFLQAQFISAQPVYVKAVVARDQATLNAMLSELNTKFGIYENVFLSTPEKNPMVFADATGKGLNFRWGNIGFDENIEASLKGKPHLGKVAISPITKEPVVLLTVPVMENKQVVGILAFSLSMNTVTETVVKDIKIGSDGYIAITDFDGTVVGHPDKSLIMKLNLSKTDWGKSMLQLKSDEYMEYFFKKEKIAAVYRIDEYKLTVAAVVSKDELGQVAHSMLIRILVFSALFLVISVVFLYRLLSLRLKPLEDARILFRSMSEGDLSKQLEIVHEDEIGDLSRDTNAFLDGLKSSLNDIQRISFDLANSVEKLFSSSENFSNSAQSTAASTEQMSATIEEMSAGMEAISTTTENQHRNISEFRIKISELSQSIRRIGEEIQNTLGIAKSISLEAKKGENSLTGMTNMISNILKSSGEMKAIVGIINDISDQTQLLALNAAIEAARAGEAGKGFAVVAEEISKLSEKTASSIKSISAMIAKNNSELDAGAKGIQSSTEIIHSIIRDVDRVSEAMDKLNEIMSKQEEVNRVVNEKAERVGAESESVKIATAEQRRAVQEIADVIVQINEHTINTATGAEDISSSSKGLSDNAEILKKIAEKFKLN</sequence>
<proteinExistence type="inferred from homology"/>
<dbReference type="InterPro" id="IPR033479">
    <property type="entry name" value="dCache_1"/>
</dbReference>
<evidence type="ECO:0000313" key="14">
    <source>
        <dbReference type="Proteomes" id="UP000298458"/>
    </source>
</evidence>
<dbReference type="InterPro" id="IPR029151">
    <property type="entry name" value="Sensor-like_sf"/>
</dbReference>
<dbReference type="Pfam" id="PF00672">
    <property type="entry name" value="HAMP"/>
    <property type="match status" value="1"/>
</dbReference>
<dbReference type="GO" id="GO:0005886">
    <property type="term" value="C:plasma membrane"/>
    <property type="evidence" value="ECO:0007669"/>
    <property type="project" value="UniProtKB-SubCell"/>
</dbReference>
<keyword evidence="14" id="KW-1185">Reference proteome</keyword>
<dbReference type="GO" id="GO:0007165">
    <property type="term" value="P:signal transduction"/>
    <property type="evidence" value="ECO:0007669"/>
    <property type="project" value="UniProtKB-KW"/>
</dbReference>
<feature type="domain" description="Methyl-accepting transducer" evidence="11">
    <location>
        <begin position="391"/>
        <end position="627"/>
    </location>
</feature>
<dbReference type="SMART" id="SM00283">
    <property type="entry name" value="MA"/>
    <property type="match status" value="1"/>
</dbReference>
<accession>A0A4R9G5F2</accession>